<evidence type="ECO:0000256" key="1">
    <source>
        <dbReference type="SAM" id="SignalP"/>
    </source>
</evidence>
<name>A0A1C3IT10_9VIBR</name>
<dbReference type="AlphaFoldDB" id="A0A1C3IT10"/>
<evidence type="ECO:0000313" key="2">
    <source>
        <dbReference type="EMBL" id="SBS64574.1"/>
    </source>
</evidence>
<dbReference type="EMBL" id="FLQP01000028">
    <property type="protein sequence ID" value="SBS64574.1"/>
    <property type="molecule type" value="Genomic_DNA"/>
</dbReference>
<feature type="signal peptide" evidence="1">
    <location>
        <begin position="1"/>
        <end position="20"/>
    </location>
</feature>
<protein>
    <submittedName>
        <fullName evidence="2">Uncharacterized protein</fullName>
    </submittedName>
</protein>
<keyword evidence="1" id="KW-0732">Signal</keyword>
<dbReference type="Proteomes" id="UP000092876">
    <property type="component" value="Unassembled WGS sequence"/>
</dbReference>
<accession>A0A1C3IT10</accession>
<proteinExistence type="predicted"/>
<sequence length="114" mass="12896">MYKNKVLAVLLIGFSFQAFGKISTEEKIANCENYAETAKQIMKDLSMGTSEEKLNDLYVTKNPDYLDGLRNGNFIKEAISFKAANQELDNVSKEFSAHIYADCYEYATGKRSKL</sequence>
<dbReference type="RefSeq" id="WP_065679240.1">
    <property type="nucleotide sequence ID" value="NZ_AP025461.1"/>
</dbReference>
<organism evidence="2 3">
    <name type="scientific">Vibrio atlanticus</name>
    <dbReference type="NCBI Taxonomy" id="693153"/>
    <lineage>
        <taxon>Bacteria</taxon>
        <taxon>Pseudomonadati</taxon>
        <taxon>Pseudomonadota</taxon>
        <taxon>Gammaproteobacteria</taxon>
        <taxon>Vibrionales</taxon>
        <taxon>Vibrionaceae</taxon>
        <taxon>Vibrio</taxon>
    </lineage>
</organism>
<feature type="chain" id="PRO_5008675988" evidence="1">
    <location>
        <begin position="21"/>
        <end position="114"/>
    </location>
</feature>
<evidence type="ECO:0000313" key="3">
    <source>
        <dbReference type="Proteomes" id="UP000092876"/>
    </source>
</evidence>
<gene>
    <name evidence="2" type="ORF">VAT7223_02267</name>
</gene>
<dbReference type="GeneID" id="94234952"/>
<reference evidence="3" key="1">
    <citation type="submission" date="2016-06" db="EMBL/GenBank/DDBJ databases">
        <authorList>
            <person name="Rodrigo-Torres Lidia"/>
            <person name="Arahal R.David."/>
        </authorList>
    </citation>
    <scope>NUCLEOTIDE SEQUENCE [LARGE SCALE GENOMIC DNA]</scope>
    <source>
        <strain evidence="3">CECT 7223</strain>
    </source>
</reference>